<feature type="transmembrane region" description="Helical" evidence="3">
    <location>
        <begin position="65"/>
        <end position="85"/>
    </location>
</feature>
<dbReference type="SUPFAM" id="SSF53098">
    <property type="entry name" value="Ribonuclease H-like"/>
    <property type="match status" value="1"/>
</dbReference>
<dbReference type="Gene3D" id="3.30.420.10">
    <property type="entry name" value="Ribonuclease H-like superfamily/Ribonuclease H"/>
    <property type="match status" value="1"/>
</dbReference>
<dbReference type="InterPro" id="IPR012337">
    <property type="entry name" value="RNaseH-like_sf"/>
</dbReference>
<feature type="region of interest" description="Disordered" evidence="2">
    <location>
        <begin position="94"/>
        <end position="115"/>
    </location>
</feature>
<keyword evidence="3" id="KW-0812">Transmembrane</keyword>
<dbReference type="InterPro" id="IPR006054">
    <property type="entry name" value="DnaQ"/>
</dbReference>
<sequence length="523" mass="60087">MGKKSKSNNNLVSILLLLVFFPIGLYHMWSNTNWWTWLKILINVFFVIPTFFSLFATILDKDDAITIIFFLLLTIYTAALPFIFLKNKKKNSDQSEQQNADSPSSQNSAIESSSIRQNNAQIPPGMILVGEDITRTNRGWGYNFPHFYVLIDTETSGLSPLNDDLIELSAIRIENDLVTDHFTTLIKPLSEKPIDPKATEVNHITDEMVSNAPDLKNSLDRFIKFIGQDIILGYNASFDMNFINASLLKIGGDPLPNDYIDLYKITKNFVDSNIGYKLQNIASAMGITSDNPHRALSDCYTAKGVYDTVYQFAKKESENEFEFPKQIDDFTLQYRFRSVRLIKCNKEALPKIINNGEECFMENTDNGIAIFDKMKNEIARVSQAKTYENVYNMMDEWNQKNMPFRWKLRTNDEDKFFIMFAFYMSDDAVIESCKLKTCILEDTNTKDAQYGIAKLVENQRIPFDEKTSQFFNGNYKIGELSKSDLNYISSNSKYDYGRDGRTLRLVKFAGLENGAPKVNIYYK</sequence>
<dbReference type="AlphaFoldDB" id="A0A9D1SPQ0"/>
<dbReference type="GO" id="GO:0003887">
    <property type="term" value="F:DNA-directed DNA polymerase activity"/>
    <property type="evidence" value="ECO:0007669"/>
    <property type="project" value="InterPro"/>
</dbReference>
<dbReference type="SMART" id="SM00479">
    <property type="entry name" value="EXOIII"/>
    <property type="match status" value="1"/>
</dbReference>
<dbReference type="NCBIfam" id="TIGR00573">
    <property type="entry name" value="dnaq"/>
    <property type="match status" value="1"/>
</dbReference>
<dbReference type="Pfam" id="PF00929">
    <property type="entry name" value="RNase_T"/>
    <property type="match status" value="1"/>
</dbReference>
<dbReference type="EMBL" id="DVNM01000043">
    <property type="protein sequence ID" value="HIU69816.1"/>
    <property type="molecule type" value="Genomic_DNA"/>
</dbReference>
<gene>
    <name evidence="5" type="ORF">IAD23_07670</name>
</gene>
<protein>
    <submittedName>
        <fullName evidence="5">3'-5' exonuclease</fullName>
    </submittedName>
</protein>
<evidence type="ECO:0000313" key="6">
    <source>
        <dbReference type="Proteomes" id="UP000824125"/>
    </source>
</evidence>
<dbReference type="CDD" id="cd06127">
    <property type="entry name" value="DEDDh"/>
    <property type="match status" value="1"/>
</dbReference>
<feature type="transmembrane region" description="Helical" evidence="3">
    <location>
        <begin position="12"/>
        <end position="29"/>
    </location>
</feature>
<evidence type="ECO:0000313" key="5">
    <source>
        <dbReference type="EMBL" id="HIU69816.1"/>
    </source>
</evidence>
<dbReference type="GO" id="GO:0003677">
    <property type="term" value="F:DNA binding"/>
    <property type="evidence" value="ECO:0007669"/>
    <property type="project" value="InterPro"/>
</dbReference>
<feature type="compositionally biased region" description="Low complexity" evidence="2">
    <location>
        <begin position="102"/>
        <end position="114"/>
    </location>
</feature>
<name>A0A9D1SPQ0_9FIRM</name>
<dbReference type="GO" id="GO:0005829">
    <property type="term" value="C:cytosol"/>
    <property type="evidence" value="ECO:0007669"/>
    <property type="project" value="TreeGrafter"/>
</dbReference>
<dbReference type="Proteomes" id="UP000824125">
    <property type="component" value="Unassembled WGS sequence"/>
</dbReference>
<dbReference type="PANTHER" id="PTHR30231">
    <property type="entry name" value="DNA POLYMERASE III SUBUNIT EPSILON"/>
    <property type="match status" value="1"/>
</dbReference>
<dbReference type="PANTHER" id="PTHR30231:SF41">
    <property type="entry name" value="DNA POLYMERASE III SUBUNIT EPSILON"/>
    <property type="match status" value="1"/>
</dbReference>
<keyword evidence="1 5" id="KW-0378">Hydrolase</keyword>
<organism evidence="5 6">
    <name type="scientific">Candidatus Scybalenecus merdavium</name>
    <dbReference type="NCBI Taxonomy" id="2840939"/>
    <lineage>
        <taxon>Bacteria</taxon>
        <taxon>Bacillati</taxon>
        <taxon>Bacillota</taxon>
        <taxon>Clostridia</taxon>
        <taxon>Eubacteriales</taxon>
        <taxon>Oscillospiraceae</taxon>
        <taxon>Oscillospiraceae incertae sedis</taxon>
        <taxon>Candidatus Scybalenecus</taxon>
    </lineage>
</organism>
<evidence type="ECO:0000256" key="2">
    <source>
        <dbReference type="SAM" id="MobiDB-lite"/>
    </source>
</evidence>
<evidence type="ECO:0000259" key="4">
    <source>
        <dbReference type="SMART" id="SM00479"/>
    </source>
</evidence>
<keyword evidence="1 5" id="KW-0540">Nuclease</keyword>
<accession>A0A9D1SPQ0</accession>
<feature type="transmembrane region" description="Helical" evidence="3">
    <location>
        <begin position="35"/>
        <end position="58"/>
    </location>
</feature>
<dbReference type="GO" id="GO:0008408">
    <property type="term" value="F:3'-5' exonuclease activity"/>
    <property type="evidence" value="ECO:0007669"/>
    <property type="project" value="TreeGrafter"/>
</dbReference>
<keyword evidence="1 5" id="KW-0269">Exonuclease</keyword>
<dbReference type="InterPro" id="IPR013520">
    <property type="entry name" value="Ribonucl_H"/>
</dbReference>
<proteinExistence type="predicted"/>
<reference evidence="5" key="1">
    <citation type="submission" date="2020-10" db="EMBL/GenBank/DDBJ databases">
        <authorList>
            <person name="Gilroy R."/>
        </authorList>
    </citation>
    <scope>NUCLEOTIDE SEQUENCE</scope>
    <source>
        <strain evidence="5">CHK176-6737</strain>
    </source>
</reference>
<dbReference type="FunFam" id="3.30.420.10:FF:000045">
    <property type="entry name" value="3'-5' exonuclease DinG"/>
    <property type="match status" value="1"/>
</dbReference>
<reference evidence="5" key="2">
    <citation type="journal article" date="2021" name="PeerJ">
        <title>Extensive microbial diversity within the chicken gut microbiome revealed by metagenomics and culture.</title>
        <authorList>
            <person name="Gilroy R."/>
            <person name="Ravi A."/>
            <person name="Getino M."/>
            <person name="Pursley I."/>
            <person name="Horton D.L."/>
            <person name="Alikhan N.F."/>
            <person name="Baker D."/>
            <person name="Gharbi K."/>
            <person name="Hall N."/>
            <person name="Watson M."/>
            <person name="Adriaenssens E.M."/>
            <person name="Foster-Nyarko E."/>
            <person name="Jarju S."/>
            <person name="Secka A."/>
            <person name="Antonio M."/>
            <person name="Oren A."/>
            <person name="Chaudhuri R.R."/>
            <person name="La Ragione R."/>
            <person name="Hildebrand F."/>
            <person name="Pallen M.J."/>
        </authorList>
    </citation>
    <scope>NUCLEOTIDE SEQUENCE</scope>
    <source>
        <strain evidence="5">CHK176-6737</strain>
    </source>
</reference>
<dbReference type="GO" id="GO:0045004">
    <property type="term" value="P:DNA replication proofreading"/>
    <property type="evidence" value="ECO:0007669"/>
    <property type="project" value="TreeGrafter"/>
</dbReference>
<keyword evidence="3" id="KW-1133">Transmembrane helix</keyword>
<evidence type="ECO:0000256" key="1">
    <source>
        <dbReference type="ARBA" id="ARBA00022839"/>
    </source>
</evidence>
<comment type="caution">
    <text evidence="5">The sequence shown here is derived from an EMBL/GenBank/DDBJ whole genome shotgun (WGS) entry which is preliminary data.</text>
</comment>
<evidence type="ECO:0000256" key="3">
    <source>
        <dbReference type="SAM" id="Phobius"/>
    </source>
</evidence>
<feature type="domain" description="Exonuclease" evidence="4">
    <location>
        <begin position="147"/>
        <end position="315"/>
    </location>
</feature>
<dbReference type="InterPro" id="IPR036397">
    <property type="entry name" value="RNaseH_sf"/>
</dbReference>
<keyword evidence="3" id="KW-0472">Membrane</keyword>